<keyword evidence="4" id="KW-1185">Reference proteome</keyword>
<keyword evidence="1" id="KW-0175">Coiled coil</keyword>
<dbReference type="GO" id="GO:0003677">
    <property type="term" value="F:DNA binding"/>
    <property type="evidence" value="ECO:0007669"/>
    <property type="project" value="InterPro"/>
</dbReference>
<protein>
    <submittedName>
        <fullName evidence="3">Transposase IS3/IS911 family protein</fullName>
    </submittedName>
</protein>
<dbReference type="RefSeq" id="WP_242853216.1">
    <property type="nucleotide sequence ID" value="NZ_JQKC01000069.1"/>
</dbReference>
<name>A0A0L6JNJ2_9FIRM</name>
<evidence type="ECO:0000313" key="4">
    <source>
        <dbReference type="Proteomes" id="UP000036923"/>
    </source>
</evidence>
<dbReference type="InterPro" id="IPR002514">
    <property type="entry name" value="Transposase_8"/>
</dbReference>
<sequence>MTQRPRTNSLKIRKNGGQSCQERKKRTTRQYTKDYKTESVKLVKEIGITKAAIELGVPKTTLFQWVKHAEMGDLDTGAGTQTPGSAMTQAMEIQKLRADIKALVKDNARLKKENDFLEEASAFFAASRQKLAKKSE</sequence>
<dbReference type="AlphaFoldDB" id="A0A0L6JNJ2"/>
<dbReference type="EMBL" id="LGTC01000001">
    <property type="protein sequence ID" value="KNY26922.1"/>
    <property type="molecule type" value="Genomic_DNA"/>
</dbReference>
<dbReference type="InterPro" id="IPR009057">
    <property type="entry name" value="Homeodomain-like_sf"/>
</dbReference>
<feature type="coiled-coil region" evidence="1">
    <location>
        <begin position="93"/>
        <end position="120"/>
    </location>
</feature>
<feature type="compositionally biased region" description="Polar residues" evidence="2">
    <location>
        <begin position="1"/>
        <end position="20"/>
    </location>
</feature>
<dbReference type="GO" id="GO:0004803">
    <property type="term" value="F:transposase activity"/>
    <property type="evidence" value="ECO:0007669"/>
    <property type="project" value="InterPro"/>
</dbReference>
<feature type="region of interest" description="Disordered" evidence="2">
    <location>
        <begin position="1"/>
        <end position="31"/>
    </location>
</feature>
<evidence type="ECO:0000256" key="2">
    <source>
        <dbReference type="SAM" id="MobiDB-lite"/>
    </source>
</evidence>
<dbReference type="Gene3D" id="1.10.10.60">
    <property type="entry name" value="Homeodomain-like"/>
    <property type="match status" value="1"/>
</dbReference>
<dbReference type="PATRIC" id="fig|398512.5.peg.2280"/>
<gene>
    <name evidence="3" type="ORF">Bccel_2187</name>
</gene>
<accession>A0A0L6JNJ2</accession>
<dbReference type="SUPFAM" id="SSF46689">
    <property type="entry name" value="Homeodomain-like"/>
    <property type="match status" value="1"/>
</dbReference>
<reference evidence="4" key="1">
    <citation type="submission" date="2015-07" db="EMBL/GenBank/DDBJ databases">
        <title>Near-Complete Genome Sequence of the Cellulolytic Bacterium Bacteroides (Pseudobacteroides) cellulosolvens ATCC 35603.</title>
        <authorList>
            <person name="Dassa B."/>
            <person name="Utturkar S.M."/>
            <person name="Klingeman D.M."/>
            <person name="Hurt R.A."/>
            <person name="Keller M."/>
            <person name="Xu J."/>
            <person name="Reddy Y.H.K."/>
            <person name="Borovok I."/>
            <person name="Grinberg I.R."/>
            <person name="Lamed R."/>
            <person name="Zhivin O."/>
            <person name="Bayer E.A."/>
            <person name="Brown S.D."/>
        </authorList>
    </citation>
    <scope>NUCLEOTIDE SEQUENCE [LARGE SCALE GENOMIC DNA]</scope>
    <source>
        <strain evidence="4">DSM 2933</strain>
    </source>
</reference>
<dbReference type="GO" id="GO:0006313">
    <property type="term" value="P:DNA transposition"/>
    <property type="evidence" value="ECO:0007669"/>
    <property type="project" value="InterPro"/>
</dbReference>
<comment type="caution">
    <text evidence="3">The sequence shown here is derived from an EMBL/GenBank/DDBJ whole genome shotgun (WGS) entry which is preliminary data.</text>
</comment>
<dbReference type="STRING" id="398512.Bccel_2187"/>
<proteinExistence type="predicted"/>
<evidence type="ECO:0000313" key="3">
    <source>
        <dbReference type="EMBL" id="KNY26922.1"/>
    </source>
</evidence>
<organism evidence="3 4">
    <name type="scientific">Pseudobacteroides cellulosolvens ATCC 35603 = DSM 2933</name>
    <dbReference type="NCBI Taxonomy" id="398512"/>
    <lineage>
        <taxon>Bacteria</taxon>
        <taxon>Bacillati</taxon>
        <taxon>Bacillota</taxon>
        <taxon>Clostridia</taxon>
        <taxon>Eubacteriales</taxon>
        <taxon>Oscillospiraceae</taxon>
        <taxon>Pseudobacteroides</taxon>
    </lineage>
</organism>
<dbReference type="Proteomes" id="UP000036923">
    <property type="component" value="Unassembled WGS sequence"/>
</dbReference>
<dbReference type="eggNOG" id="COG2963">
    <property type="taxonomic scope" value="Bacteria"/>
</dbReference>
<evidence type="ECO:0000256" key="1">
    <source>
        <dbReference type="SAM" id="Coils"/>
    </source>
</evidence>
<dbReference type="Pfam" id="PF01527">
    <property type="entry name" value="HTH_Tnp_1"/>
    <property type="match status" value="1"/>
</dbReference>